<dbReference type="AlphaFoldDB" id="A0A7S9PTE7"/>
<keyword evidence="2" id="KW-1185">Reference proteome</keyword>
<organism evidence="1 2">
    <name type="scientific">Epichloe festucae (strain Fl1)</name>
    <dbReference type="NCBI Taxonomy" id="877507"/>
    <lineage>
        <taxon>Eukaryota</taxon>
        <taxon>Fungi</taxon>
        <taxon>Dikarya</taxon>
        <taxon>Ascomycota</taxon>
        <taxon>Pezizomycotina</taxon>
        <taxon>Sordariomycetes</taxon>
        <taxon>Hypocreomycetidae</taxon>
        <taxon>Hypocreales</taxon>
        <taxon>Clavicipitaceae</taxon>
        <taxon>Epichloe</taxon>
    </lineage>
</organism>
<gene>
    <name evidence="1" type="ORF">C2857_000110</name>
</gene>
<sequence length="376" mass="41543">MELCDPPQSMLSNAESTIKDSLRIFTDYLLKEWTRTKTPYGLDEASESLRRTDVVTPLDLGEATRRETALIFLNSGFQAWLAYFLATHHQGHHYTGKKFTTETIRAFDQLPSEARARVAAAIGSIDSHATVKDAIQKLTTSRKRQRLVEQACQETQLTRRSTNATMLSADRSPSLHNTIGPVSPTLGTESLSDSVVDLAPPIQEQTCTLACYRGIMGIIPPYMCGTIVSKNGKADVTMSFPYLRSHVLKPYCLMSLVIKATEVPYIAMRLFRVHIGTGDGVRHLVLDNGGRLLPVNGFQLQGSQDDDIDGLLGSYIRNGIAHSPVREQEYAEGIVATRCVTMSFSRDAQESGVLNLSLGLTEGLWMKNNLYAEEPS</sequence>
<dbReference type="Proteomes" id="UP000594364">
    <property type="component" value="Chromosome 2"/>
</dbReference>
<evidence type="ECO:0000313" key="1">
    <source>
        <dbReference type="EMBL" id="QPG95318.1"/>
    </source>
</evidence>
<name>A0A7S9PTE7_EPIFF</name>
<dbReference type="EMBL" id="CP031386">
    <property type="protein sequence ID" value="QPG95318.1"/>
    <property type="molecule type" value="Genomic_DNA"/>
</dbReference>
<reference evidence="1 2" key="1">
    <citation type="journal article" date="2018" name="PLoS Genet.">
        <title>Repeat elements organise 3D genome structure and mediate transcription in the filamentous fungus Epichloe festucae.</title>
        <authorList>
            <person name="Winter D.J."/>
            <person name="Ganley A.R.D."/>
            <person name="Young C.A."/>
            <person name="Liachko I."/>
            <person name="Schardl C.L."/>
            <person name="Dupont P.Y."/>
            <person name="Berry D."/>
            <person name="Ram A."/>
            <person name="Scott B."/>
            <person name="Cox M.P."/>
        </authorList>
    </citation>
    <scope>NUCLEOTIDE SEQUENCE [LARGE SCALE GENOMIC DNA]</scope>
    <source>
        <strain evidence="1 2">Fl1</strain>
    </source>
</reference>
<accession>A0A7S9PTE7</accession>
<dbReference type="OrthoDB" id="3499148at2759"/>
<evidence type="ECO:0000313" key="2">
    <source>
        <dbReference type="Proteomes" id="UP000594364"/>
    </source>
</evidence>
<proteinExistence type="predicted"/>
<protein>
    <submittedName>
        <fullName evidence="1">Uncharacterized protein</fullName>
    </submittedName>
</protein>